<sequence length="72" mass="8460">MLVQWSQELTIYEEEQEVTVLVQWSQELTIYEEEGTQEVTVLLQWSQELTIYEEEDTGGHSACTMVTRAYNL</sequence>
<dbReference type="EMBL" id="WNYA01093882">
    <property type="protein sequence ID" value="KAG8534708.1"/>
    <property type="molecule type" value="Genomic_DNA"/>
</dbReference>
<gene>
    <name evidence="1" type="ORF">GDO81_018758</name>
</gene>
<evidence type="ECO:0000313" key="2">
    <source>
        <dbReference type="Proteomes" id="UP000824782"/>
    </source>
</evidence>
<accession>A0AAV6YEY6</accession>
<organism evidence="1 2">
    <name type="scientific">Engystomops pustulosus</name>
    <name type="common">Tungara frog</name>
    <name type="synonym">Physalaemus pustulosus</name>
    <dbReference type="NCBI Taxonomy" id="76066"/>
    <lineage>
        <taxon>Eukaryota</taxon>
        <taxon>Metazoa</taxon>
        <taxon>Chordata</taxon>
        <taxon>Craniata</taxon>
        <taxon>Vertebrata</taxon>
        <taxon>Euteleostomi</taxon>
        <taxon>Amphibia</taxon>
        <taxon>Batrachia</taxon>
        <taxon>Anura</taxon>
        <taxon>Neobatrachia</taxon>
        <taxon>Hyloidea</taxon>
        <taxon>Leptodactylidae</taxon>
        <taxon>Leiuperinae</taxon>
        <taxon>Engystomops</taxon>
    </lineage>
</organism>
<reference evidence="1" key="1">
    <citation type="thesis" date="2020" institute="ProQuest LLC" country="789 East Eisenhower Parkway, Ann Arbor, MI, USA">
        <title>Comparative Genomics and Chromosome Evolution.</title>
        <authorList>
            <person name="Mudd A.B."/>
        </authorList>
    </citation>
    <scope>NUCLEOTIDE SEQUENCE</scope>
    <source>
        <strain evidence="1">237g6f4</strain>
        <tissue evidence="1">Blood</tissue>
    </source>
</reference>
<evidence type="ECO:0000313" key="1">
    <source>
        <dbReference type="EMBL" id="KAG8534708.1"/>
    </source>
</evidence>
<keyword evidence="2" id="KW-1185">Reference proteome</keyword>
<dbReference type="Proteomes" id="UP000824782">
    <property type="component" value="Unassembled WGS sequence"/>
</dbReference>
<proteinExistence type="predicted"/>
<protein>
    <submittedName>
        <fullName evidence="1">Uncharacterized protein</fullName>
    </submittedName>
</protein>
<comment type="caution">
    <text evidence="1">The sequence shown here is derived from an EMBL/GenBank/DDBJ whole genome shotgun (WGS) entry which is preliminary data.</text>
</comment>
<name>A0AAV6YEY6_ENGPU</name>
<dbReference type="AlphaFoldDB" id="A0AAV6YEY6"/>